<proteinExistence type="predicted"/>
<evidence type="ECO:0000313" key="1">
    <source>
        <dbReference type="EMBL" id="RUO35493.1"/>
    </source>
</evidence>
<evidence type="ECO:0000313" key="2">
    <source>
        <dbReference type="Proteomes" id="UP000286934"/>
    </source>
</evidence>
<dbReference type="EMBL" id="PIPP01000006">
    <property type="protein sequence ID" value="RUO35493.1"/>
    <property type="molecule type" value="Genomic_DNA"/>
</dbReference>
<keyword evidence="2" id="KW-1185">Reference proteome</keyword>
<dbReference type="AlphaFoldDB" id="A0A432WNX7"/>
<comment type="caution">
    <text evidence="1">The sequence shown here is derived from an EMBL/GenBank/DDBJ whole genome shotgun (WGS) entry which is preliminary data.</text>
</comment>
<sequence>MLSTTAHAASRLTAQVGFTASNPMMFNRYAYGNNNPYKYVDPDGMEVRAIFDLSIRTLSMRDLDRGNRVVVNAFSGGTFFHGSFEPIPGGRYAILSHPDEDRYRLEALDSNFGDDIQESSGRSLFRLHHYGSGVSEGCIAASDDDGWEQIDGMLQNTSTRETIIDSKSRNRFASRTESATVFGRLMVIDTSGRIESQKLKEND</sequence>
<organism evidence="1 2">
    <name type="scientific">Aliidiomarina shirensis</name>
    <dbReference type="NCBI Taxonomy" id="1048642"/>
    <lineage>
        <taxon>Bacteria</taxon>
        <taxon>Pseudomonadati</taxon>
        <taxon>Pseudomonadota</taxon>
        <taxon>Gammaproteobacteria</taxon>
        <taxon>Alteromonadales</taxon>
        <taxon>Idiomarinaceae</taxon>
        <taxon>Aliidiomarina</taxon>
    </lineage>
</organism>
<protein>
    <recommendedName>
        <fullName evidence="3">DUF2778 domain-containing protein</fullName>
    </recommendedName>
</protein>
<gene>
    <name evidence="1" type="ORF">CWE13_11220</name>
</gene>
<dbReference type="OrthoDB" id="9815903at2"/>
<evidence type="ECO:0008006" key="3">
    <source>
        <dbReference type="Google" id="ProtNLM"/>
    </source>
</evidence>
<reference evidence="2" key="1">
    <citation type="journal article" date="2018" name="Front. Microbiol.">
        <title>Genome-Based Analysis Reveals the Taxonomy and Diversity of the Family Idiomarinaceae.</title>
        <authorList>
            <person name="Liu Y."/>
            <person name="Lai Q."/>
            <person name="Shao Z."/>
        </authorList>
    </citation>
    <scope>NUCLEOTIDE SEQUENCE [LARGE SCALE GENOMIC DNA]</scope>
    <source>
        <strain evidence="2">AIS</strain>
    </source>
</reference>
<name>A0A432WNX7_9GAMM</name>
<dbReference type="RefSeq" id="WP_126808658.1">
    <property type="nucleotide sequence ID" value="NZ_PIPP01000006.1"/>
</dbReference>
<dbReference type="Proteomes" id="UP000286934">
    <property type="component" value="Unassembled WGS sequence"/>
</dbReference>
<accession>A0A432WNX7</accession>